<accession>A0A8X7PFQ8</accession>
<dbReference type="EMBL" id="JAAMPC010000017">
    <property type="protein sequence ID" value="KAG2250117.1"/>
    <property type="molecule type" value="Genomic_DNA"/>
</dbReference>
<dbReference type="AlphaFoldDB" id="A0A8X7PFQ8"/>
<dbReference type="Proteomes" id="UP000886595">
    <property type="component" value="Unassembled WGS sequence"/>
</dbReference>
<protein>
    <submittedName>
        <fullName evidence="1">Uncharacterized protein</fullName>
    </submittedName>
</protein>
<keyword evidence="2" id="KW-1185">Reference proteome</keyword>
<name>A0A8X7PFQ8_BRACI</name>
<proteinExistence type="predicted"/>
<gene>
    <name evidence="1" type="ORF">Bca52824_089745</name>
</gene>
<organism evidence="1 2">
    <name type="scientific">Brassica carinata</name>
    <name type="common">Ethiopian mustard</name>
    <name type="synonym">Abyssinian cabbage</name>
    <dbReference type="NCBI Taxonomy" id="52824"/>
    <lineage>
        <taxon>Eukaryota</taxon>
        <taxon>Viridiplantae</taxon>
        <taxon>Streptophyta</taxon>
        <taxon>Embryophyta</taxon>
        <taxon>Tracheophyta</taxon>
        <taxon>Spermatophyta</taxon>
        <taxon>Magnoliopsida</taxon>
        <taxon>eudicotyledons</taxon>
        <taxon>Gunneridae</taxon>
        <taxon>Pentapetalae</taxon>
        <taxon>rosids</taxon>
        <taxon>malvids</taxon>
        <taxon>Brassicales</taxon>
        <taxon>Brassicaceae</taxon>
        <taxon>Brassiceae</taxon>
        <taxon>Brassica</taxon>
    </lineage>
</organism>
<reference evidence="1 2" key="1">
    <citation type="submission" date="2020-02" db="EMBL/GenBank/DDBJ databases">
        <authorList>
            <person name="Ma Q."/>
            <person name="Huang Y."/>
            <person name="Song X."/>
            <person name="Pei D."/>
        </authorList>
    </citation>
    <scope>NUCLEOTIDE SEQUENCE [LARGE SCALE GENOMIC DNA]</scope>
    <source>
        <strain evidence="1">Sxm20200214</strain>
        <tissue evidence="1">Leaf</tissue>
    </source>
</reference>
<sequence>MLCDKLKVTSDRVSQLKPYMMKRFKGTSVKKELVVQLDPPLREGYSKNMINFENTHACGSYRTTKHA</sequence>
<evidence type="ECO:0000313" key="2">
    <source>
        <dbReference type="Proteomes" id="UP000886595"/>
    </source>
</evidence>
<evidence type="ECO:0000313" key="1">
    <source>
        <dbReference type="EMBL" id="KAG2250117.1"/>
    </source>
</evidence>
<comment type="caution">
    <text evidence="1">The sequence shown here is derived from an EMBL/GenBank/DDBJ whole genome shotgun (WGS) entry which is preliminary data.</text>
</comment>